<proteinExistence type="predicted"/>
<gene>
    <name evidence="4" type="ORF">H8L32_25665</name>
</gene>
<evidence type="ECO:0000256" key="2">
    <source>
        <dbReference type="ARBA" id="ARBA00023315"/>
    </source>
</evidence>
<evidence type="ECO:0000313" key="5">
    <source>
        <dbReference type="Proteomes" id="UP000650424"/>
    </source>
</evidence>
<accession>A0ABR6ZYD0</accession>
<dbReference type="SUPFAM" id="SSF55729">
    <property type="entry name" value="Acyl-CoA N-acyltransferases (Nat)"/>
    <property type="match status" value="1"/>
</dbReference>
<dbReference type="InterPro" id="IPR000182">
    <property type="entry name" value="GNAT_dom"/>
</dbReference>
<evidence type="ECO:0000256" key="1">
    <source>
        <dbReference type="ARBA" id="ARBA00022679"/>
    </source>
</evidence>
<dbReference type="InterPro" id="IPR051016">
    <property type="entry name" value="Diverse_Substrate_AcTransf"/>
</dbReference>
<evidence type="ECO:0000313" key="4">
    <source>
        <dbReference type="EMBL" id="MBC3920878.1"/>
    </source>
</evidence>
<evidence type="ECO:0000259" key="3">
    <source>
        <dbReference type="PROSITE" id="PS51186"/>
    </source>
</evidence>
<dbReference type="PANTHER" id="PTHR10545">
    <property type="entry name" value="DIAMINE N-ACETYLTRANSFERASE"/>
    <property type="match status" value="1"/>
</dbReference>
<dbReference type="Proteomes" id="UP000650424">
    <property type="component" value="Unassembled WGS sequence"/>
</dbReference>
<name>A0ABR6ZYD0_9BURK</name>
<dbReference type="PANTHER" id="PTHR10545:SF29">
    <property type="entry name" value="GH14572P-RELATED"/>
    <property type="match status" value="1"/>
</dbReference>
<dbReference type="Gene3D" id="3.40.630.30">
    <property type="match status" value="1"/>
</dbReference>
<protein>
    <submittedName>
        <fullName evidence="4">GNAT family N-acetyltransferase</fullName>
    </submittedName>
</protein>
<dbReference type="EMBL" id="JACOGF010000020">
    <property type="protein sequence ID" value="MBC3920878.1"/>
    <property type="molecule type" value="Genomic_DNA"/>
</dbReference>
<dbReference type="InterPro" id="IPR016181">
    <property type="entry name" value="Acyl_CoA_acyltransferase"/>
</dbReference>
<keyword evidence="5" id="KW-1185">Reference proteome</keyword>
<keyword evidence="2" id="KW-0012">Acyltransferase</keyword>
<dbReference type="RefSeq" id="WP_186950710.1">
    <property type="nucleotide sequence ID" value="NZ_JACOGF010000020.1"/>
</dbReference>
<comment type="caution">
    <text evidence="4">The sequence shown here is derived from an EMBL/GenBank/DDBJ whole genome shotgun (WGS) entry which is preliminary data.</text>
</comment>
<dbReference type="Pfam" id="PF00583">
    <property type="entry name" value="Acetyltransf_1"/>
    <property type="match status" value="1"/>
</dbReference>
<dbReference type="PROSITE" id="PS51186">
    <property type="entry name" value="GNAT"/>
    <property type="match status" value="1"/>
</dbReference>
<reference evidence="4 5" key="1">
    <citation type="submission" date="2020-08" db="EMBL/GenBank/DDBJ databases">
        <title>Novel species isolated from subtropical streams in China.</title>
        <authorList>
            <person name="Lu H."/>
        </authorList>
    </citation>
    <scope>NUCLEOTIDE SEQUENCE [LARGE SCALE GENOMIC DNA]</scope>
    <source>
        <strain evidence="4 5">CY18W</strain>
    </source>
</reference>
<keyword evidence="1" id="KW-0808">Transferase</keyword>
<organism evidence="4 5">
    <name type="scientific">Undibacterium hunanense</name>
    <dbReference type="NCBI Taxonomy" id="2762292"/>
    <lineage>
        <taxon>Bacteria</taxon>
        <taxon>Pseudomonadati</taxon>
        <taxon>Pseudomonadota</taxon>
        <taxon>Betaproteobacteria</taxon>
        <taxon>Burkholderiales</taxon>
        <taxon>Oxalobacteraceae</taxon>
        <taxon>Undibacterium</taxon>
    </lineage>
</organism>
<sequence>MQIAFIQEEQYESAVDLLYDMSVHYNGEDAVSRQVIRQHFMTNLTGPDSSIRIVVATCDDGVVVGLIAITIFHSLVNATAGETGQLFVKELYVLRAERRSGVGEALMKWVARYALSKNCVRVDWHVRADNEAGLRFYQSLGGILVDDRLCYRLSGTALTHAAKTDGE</sequence>
<dbReference type="CDD" id="cd04301">
    <property type="entry name" value="NAT_SF"/>
    <property type="match status" value="1"/>
</dbReference>
<feature type="domain" description="N-acetyltransferase" evidence="3">
    <location>
        <begin position="1"/>
        <end position="165"/>
    </location>
</feature>